<reference evidence="8" key="1">
    <citation type="submission" date="2021-01" db="EMBL/GenBank/DDBJ databases">
        <authorList>
            <person name="Li R."/>
            <person name="Bekaert M."/>
        </authorList>
    </citation>
    <scope>NUCLEOTIDE SEQUENCE</scope>
    <source>
        <strain evidence="8">Farmed</strain>
    </source>
</reference>
<evidence type="ECO:0000256" key="1">
    <source>
        <dbReference type="ARBA" id="ARBA00023186"/>
    </source>
</evidence>
<comment type="function">
    <text evidence="4">Co-chaperone for Hsp70 protein HSPA5/BiP that acts as a key repressor of the ERN1/IRE1-mediated unfolded protein response (UPR). J domain-containing co-chaperones stimulate the ATPase activity of Hsp70 proteins and are required for efficient substrate recognition by Hsp70 proteins. In the unstressed endoplasmic reticulum, interacts with the luminal region of ERN1/IRE1 and selectively recruits HSPA5/BiP: HSPA5/BiP disrupts the dimerization of the active ERN1/IRE1 luminal region, thereby inactivating ERN1/IRE1. Also involved in endoplasmic reticulum-associated degradation (ERAD) of misfolded proteins. Required for survival of B-cell progenitors and normal antibody production.</text>
</comment>
<dbReference type="OrthoDB" id="10250354at2759"/>
<dbReference type="EMBL" id="CAHIKZ030001206">
    <property type="protein sequence ID" value="CAE1256215.1"/>
    <property type="molecule type" value="Genomic_DNA"/>
</dbReference>
<dbReference type="InterPro" id="IPR051948">
    <property type="entry name" value="Hsp70_co-chaperone_J-domain"/>
</dbReference>
<accession>A0A812CAR6</accession>
<name>A0A812CAR6_ACAPH</name>
<feature type="region of interest" description="Disordered" evidence="6">
    <location>
        <begin position="139"/>
        <end position="161"/>
    </location>
</feature>
<evidence type="ECO:0000313" key="8">
    <source>
        <dbReference type="EMBL" id="CAE1256215.1"/>
    </source>
</evidence>
<dbReference type="AlphaFoldDB" id="A0A812CAR6"/>
<dbReference type="InterPro" id="IPR036869">
    <property type="entry name" value="J_dom_sf"/>
</dbReference>
<evidence type="ECO:0000256" key="3">
    <source>
        <dbReference type="ARBA" id="ARBA00041533"/>
    </source>
</evidence>
<evidence type="ECO:0000256" key="2">
    <source>
        <dbReference type="ARBA" id="ARBA00040158"/>
    </source>
</evidence>
<evidence type="ECO:0000256" key="6">
    <source>
        <dbReference type="SAM" id="MobiDB-lite"/>
    </source>
</evidence>
<dbReference type="SUPFAM" id="SSF46565">
    <property type="entry name" value="Chaperone J-domain"/>
    <property type="match status" value="1"/>
</dbReference>
<keyword evidence="1" id="KW-0143">Chaperone</keyword>
<comment type="subunit">
    <text evidence="5">Interacts with HSPA5/BiP; interaction is direct. Interacts with ERN1/IRE1 (via the luminal region). Interacts with DERL1.</text>
</comment>
<sequence length="180" mass="20885">MWCNLHNHTLKSFLFSKHALNKDDPEAEKKFIEISKAYGILSDKEKRERYDNFGDTGEDQDGFGHHAHSFNFDDLFRAFESGPNSQGRGQYFKPHSFSFGNFFDDGFEDEEDEGDVLFNFADSFEELFEFPQTKYQRQANEKQQQHSFFSSSSHFSSGGKKCHTVTQKIGNIVTTRRECS</sequence>
<evidence type="ECO:0000256" key="4">
    <source>
        <dbReference type="ARBA" id="ARBA00045428"/>
    </source>
</evidence>
<dbReference type="Gene3D" id="1.10.287.110">
    <property type="entry name" value="DnaJ domain"/>
    <property type="match status" value="1"/>
</dbReference>
<dbReference type="GO" id="GO:0005783">
    <property type="term" value="C:endoplasmic reticulum"/>
    <property type="evidence" value="ECO:0007669"/>
    <property type="project" value="TreeGrafter"/>
</dbReference>
<dbReference type="Proteomes" id="UP000597762">
    <property type="component" value="Unassembled WGS sequence"/>
</dbReference>
<evidence type="ECO:0000259" key="7">
    <source>
        <dbReference type="PROSITE" id="PS50076"/>
    </source>
</evidence>
<protein>
    <recommendedName>
        <fullName evidence="2">DnaJ homolog subfamily B member 9</fullName>
    </recommendedName>
    <alternativeName>
        <fullName evidence="3">Endoplasmic reticulum DNA J domain-containing protein 4</fullName>
    </alternativeName>
</protein>
<feature type="compositionally biased region" description="Low complexity" evidence="6">
    <location>
        <begin position="145"/>
        <end position="157"/>
    </location>
</feature>
<evidence type="ECO:0000256" key="5">
    <source>
        <dbReference type="ARBA" id="ARBA00046365"/>
    </source>
</evidence>
<feature type="domain" description="J" evidence="7">
    <location>
        <begin position="1"/>
        <end position="54"/>
    </location>
</feature>
<proteinExistence type="predicted"/>
<organism evidence="8 9">
    <name type="scientific">Acanthosepion pharaonis</name>
    <name type="common">Pharaoh cuttlefish</name>
    <name type="synonym">Sepia pharaonis</name>
    <dbReference type="NCBI Taxonomy" id="158019"/>
    <lineage>
        <taxon>Eukaryota</taxon>
        <taxon>Metazoa</taxon>
        <taxon>Spiralia</taxon>
        <taxon>Lophotrochozoa</taxon>
        <taxon>Mollusca</taxon>
        <taxon>Cephalopoda</taxon>
        <taxon>Coleoidea</taxon>
        <taxon>Decapodiformes</taxon>
        <taxon>Sepiida</taxon>
        <taxon>Sepiina</taxon>
        <taxon>Sepiidae</taxon>
        <taxon>Acanthosepion</taxon>
    </lineage>
</organism>
<evidence type="ECO:0000313" key="9">
    <source>
        <dbReference type="Proteomes" id="UP000597762"/>
    </source>
</evidence>
<dbReference type="GO" id="GO:0036503">
    <property type="term" value="P:ERAD pathway"/>
    <property type="evidence" value="ECO:0007669"/>
    <property type="project" value="TreeGrafter"/>
</dbReference>
<gene>
    <name evidence="8" type="ORF">SPHA_30043</name>
</gene>
<dbReference type="PANTHER" id="PTHR44360">
    <property type="entry name" value="DNAJ HOMOLOG SUBFAMILY B MEMBER 9"/>
    <property type="match status" value="1"/>
</dbReference>
<keyword evidence="9" id="KW-1185">Reference proteome</keyword>
<dbReference type="PANTHER" id="PTHR44360:SF1">
    <property type="entry name" value="DNAJ HOMOLOG SUBFAMILY B MEMBER 9"/>
    <property type="match status" value="1"/>
</dbReference>
<dbReference type="GO" id="GO:0051787">
    <property type="term" value="F:misfolded protein binding"/>
    <property type="evidence" value="ECO:0007669"/>
    <property type="project" value="TreeGrafter"/>
</dbReference>
<dbReference type="CDD" id="cd06257">
    <property type="entry name" value="DnaJ"/>
    <property type="match status" value="1"/>
</dbReference>
<dbReference type="Pfam" id="PF00226">
    <property type="entry name" value="DnaJ"/>
    <property type="match status" value="1"/>
</dbReference>
<comment type="caution">
    <text evidence="8">The sequence shown here is derived from an EMBL/GenBank/DDBJ whole genome shotgun (WGS) entry which is preliminary data.</text>
</comment>
<dbReference type="GO" id="GO:0051087">
    <property type="term" value="F:protein-folding chaperone binding"/>
    <property type="evidence" value="ECO:0007669"/>
    <property type="project" value="TreeGrafter"/>
</dbReference>
<dbReference type="InterPro" id="IPR001623">
    <property type="entry name" value="DnaJ_domain"/>
</dbReference>
<dbReference type="PROSITE" id="PS50076">
    <property type="entry name" value="DNAJ_2"/>
    <property type="match status" value="1"/>
</dbReference>
<dbReference type="PRINTS" id="PR00625">
    <property type="entry name" value="JDOMAIN"/>
</dbReference>